<dbReference type="Proteomes" id="UP000678228">
    <property type="component" value="Unassembled WGS sequence"/>
</dbReference>
<reference evidence="1" key="1">
    <citation type="submission" date="2021-03" db="EMBL/GenBank/DDBJ databases">
        <title>Bacillus suaedae sp. nov., isolated from Suaeda aralocaspica.</title>
        <authorList>
            <person name="Lei R.F.R."/>
        </authorList>
    </citation>
    <scope>NUCLEOTIDE SEQUENCE</scope>
    <source>
        <strain evidence="1">YZJH907-2</strain>
    </source>
</reference>
<accession>A0A940WV98</accession>
<organism evidence="1 2">
    <name type="scientific">Halalkalibacter suaedae</name>
    <dbReference type="NCBI Taxonomy" id="2822140"/>
    <lineage>
        <taxon>Bacteria</taxon>
        <taxon>Bacillati</taxon>
        <taxon>Bacillota</taxon>
        <taxon>Bacilli</taxon>
        <taxon>Bacillales</taxon>
        <taxon>Bacillaceae</taxon>
        <taxon>Halalkalibacter</taxon>
    </lineage>
</organism>
<dbReference type="RefSeq" id="WP_210596828.1">
    <property type="nucleotide sequence ID" value="NZ_JAGKSQ010000003.1"/>
</dbReference>
<gene>
    <name evidence="1" type="ORF">J7W16_08260</name>
</gene>
<evidence type="ECO:0000313" key="1">
    <source>
        <dbReference type="EMBL" id="MBP3951127.1"/>
    </source>
</evidence>
<dbReference type="EMBL" id="JAGKSQ010000003">
    <property type="protein sequence ID" value="MBP3951127.1"/>
    <property type="molecule type" value="Genomic_DNA"/>
</dbReference>
<keyword evidence="2" id="KW-1185">Reference proteome</keyword>
<evidence type="ECO:0000313" key="2">
    <source>
        <dbReference type="Proteomes" id="UP000678228"/>
    </source>
</evidence>
<sequence length="133" mass="15576">MTVRFEFDYKELSALEDKLRKLPDNVEKIINDVLHKTGIELVTDSIIERMPLSDKKKKHAKTSKPFRSEKFNLGFEIKPKRQFYYLVFPNDALGTSLGKNEQEFMEIGLERSINKIVEEINAKADEKLKEELK</sequence>
<comment type="caution">
    <text evidence="1">The sequence shown here is derived from an EMBL/GenBank/DDBJ whole genome shotgun (WGS) entry which is preliminary data.</text>
</comment>
<dbReference type="AlphaFoldDB" id="A0A940WV98"/>
<name>A0A940WV98_9BACI</name>
<evidence type="ECO:0008006" key="3">
    <source>
        <dbReference type="Google" id="ProtNLM"/>
    </source>
</evidence>
<protein>
    <recommendedName>
        <fullName evidence="3">HK97 gp10 family phage protein</fullName>
    </recommendedName>
</protein>
<proteinExistence type="predicted"/>